<gene>
    <name evidence="2" type="ORF">Bdt_3170</name>
</gene>
<dbReference type="RefSeq" id="WP_015092262.1">
    <property type="nucleotide sequence ID" value="NC_019567.1"/>
</dbReference>
<dbReference type="STRING" id="1069642.Bdt_3170"/>
<evidence type="ECO:0000313" key="3">
    <source>
        <dbReference type="Proteomes" id="UP000010074"/>
    </source>
</evidence>
<dbReference type="HOGENOM" id="CLU_2217869_0_0_7"/>
<feature type="chain" id="PRO_5012700548" evidence="1">
    <location>
        <begin position="16"/>
        <end position="132"/>
    </location>
</feature>
<evidence type="ECO:0000256" key="1">
    <source>
        <dbReference type="SAM" id="SignalP"/>
    </source>
</evidence>
<dbReference type="Proteomes" id="UP000010074">
    <property type="component" value="Chromosome"/>
</dbReference>
<proteinExistence type="predicted"/>
<dbReference type="KEGG" id="bbat:Bdt_3170"/>
<evidence type="ECO:0000313" key="2">
    <source>
        <dbReference type="EMBL" id="AFY02845.1"/>
    </source>
</evidence>
<dbReference type="EMBL" id="CP002930">
    <property type="protein sequence ID" value="AFY02845.1"/>
    <property type="molecule type" value="Genomic_DNA"/>
</dbReference>
<sequence>MLSSLILFLTTPLLAADLTCQKGSFRMPYNAETKVVEAQTYCFNEDRTELYSKDCQSRKCTAFTVDIEVKTADILDQKSNPGFNLCRKLGGKPELLEFEASKEWFALDRCVFKDGSFVSTGELVRHYLRPRK</sequence>
<accession>K7Z1C9</accession>
<organism evidence="2 3">
    <name type="scientific">Bdellovibrio bacteriovorus str. Tiberius</name>
    <dbReference type="NCBI Taxonomy" id="1069642"/>
    <lineage>
        <taxon>Bacteria</taxon>
        <taxon>Pseudomonadati</taxon>
        <taxon>Bdellovibrionota</taxon>
        <taxon>Bdellovibrionia</taxon>
        <taxon>Bdellovibrionales</taxon>
        <taxon>Pseudobdellovibrionaceae</taxon>
        <taxon>Bdellovibrio</taxon>
    </lineage>
</organism>
<dbReference type="PATRIC" id="fig|1069642.3.peg.3136"/>
<feature type="signal peptide" evidence="1">
    <location>
        <begin position="1"/>
        <end position="15"/>
    </location>
</feature>
<dbReference type="AlphaFoldDB" id="K7Z1C9"/>
<keyword evidence="1" id="KW-0732">Signal</keyword>
<reference evidence="2 3" key="1">
    <citation type="journal article" date="2012" name="BMC Genomics">
        <title>Genome analysis of a simultaneously predatory and prey-independent, novel Bdellovibrio bacteriovorus from the River Tiber, supports in silico predictions of both ancient and recent lateral gene transfer from diverse bacteria.</title>
        <authorList>
            <person name="Hobley L."/>
            <person name="Lerner T.R."/>
            <person name="Williams L.E."/>
            <person name="Lambert C."/>
            <person name="Till R."/>
            <person name="Milner D.S."/>
            <person name="Basford S.M."/>
            <person name="Capeness M.J."/>
            <person name="Fenton A.K."/>
            <person name="Atterbury R.J."/>
            <person name="Harris M.A."/>
            <person name="Sockett R.E."/>
        </authorList>
    </citation>
    <scope>NUCLEOTIDE SEQUENCE [LARGE SCALE GENOMIC DNA]</scope>
    <source>
        <strain evidence="2 3">Tiberius</strain>
    </source>
</reference>
<name>K7Z1C9_BDEBC</name>
<protein>
    <submittedName>
        <fullName evidence="2">Uncharacterized protein</fullName>
    </submittedName>
</protein>